<dbReference type="Ensembl" id="ENSPNAT00000069099.1">
    <property type="protein sequence ID" value="ENSPNAP00000040018.1"/>
    <property type="gene ID" value="ENSPNAG00000002771.2"/>
</dbReference>
<gene>
    <name evidence="12" type="primary">ABCA12</name>
</gene>
<feature type="region of interest" description="Disordered" evidence="9">
    <location>
        <begin position="235"/>
        <end position="264"/>
    </location>
</feature>
<keyword evidence="2" id="KW-0813">Transport</keyword>
<keyword evidence="7 10" id="KW-1133">Transmembrane helix</keyword>
<dbReference type="InterPro" id="IPR003593">
    <property type="entry name" value="AAA+_ATPase"/>
</dbReference>
<keyword evidence="3 10" id="KW-0812">Transmembrane</keyword>
<feature type="transmembrane region" description="Helical" evidence="10">
    <location>
        <begin position="2206"/>
        <end position="2224"/>
    </location>
</feature>
<reference evidence="12 13" key="1">
    <citation type="submission" date="2020-10" db="EMBL/GenBank/DDBJ databases">
        <title>Pygocentrus nattereri (red-bellied piranha) genome, fPygNat1, primary haplotype.</title>
        <authorList>
            <person name="Myers G."/>
            <person name="Meyer A."/>
            <person name="Karagic N."/>
            <person name="Pippel M."/>
            <person name="Winkler S."/>
            <person name="Tracey A."/>
            <person name="Wood J."/>
            <person name="Formenti G."/>
            <person name="Howe K."/>
            <person name="Fedrigo O."/>
            <person name="Jarvis E.D."/>
        </authorList>
    </citation>
    <scope>NUCLEOTIDE SEQUENCE [LARGE SCALE GENOMIC DNA]</scope>
</reference>
<dbReference type="InterPro" id="IPR026082">
    <property type="entry name" value="ABCA"/>
</dbReference>
<reference evidence="12" key="3">
    <citation type="submission" date="2025-09" db="UniProtKB">
        <authorList>
            <consortium name="Ensembl"/>
        </authorList>
    </citation>
    <scope>IDENTIFICATION</scope>
</reference>
<feature type="transmembrane region" description="Helical" evidence="10">
    <location>
        <begin position="3038"/>
        <end position="3055"/>
    </location>
</feature>
<dbReference type="FunFam" id="3.40.50.300:FF:000298">
    <property type="entry name" value="ATP-binding cassette sub-family A member 12"/>
    <property type="match status" value="1"/>
</dbReference>
<dbReference type="Gene3D" id="3.40.50.300">
    <property type="entry name" value="P-loop containing nucleotide triphosphate hydrolases"/>
    <property type="match status" value="2"/>
</dbReference>
<organism evidence="12 13">
    <name type="scientific">Pygocentrus nattereri</name>
    <name type="common">Red-bellied piranha</name>
    <dbReference type="NCBI Taxonomy" id="42514"/>
    <lineage>
        <taxon>Eukaryota</taxon>
        <taxon>Metazoa</taxon>
        <taxon>Chordata</taxon>
        <taxon>Craniata</taxon>
        <taxon>Vertebrata</taxon>
        <taxon>Euteleostomi</taxon>
        <taxon>Actinopterygii</taxon>
        <taxon>Neopterygii</taxon>
        <taxon>Teleostei</taxon>
        <taxon>Ostariophysi</taxon>
        <taxon>Characiformes</taxon>
        <taxon>Characoidei</taxon>
        <taxon>Pygocentrus</taxon>
    </lineage>
</organism>
<feature type="transmembrane region" description="Helical" evidence="10">
    <location>
        <begin position="3002"/>
        <end position="3026"/>
    </location>
</feature>
<dbReference type="Pfam" id="PF23321">
    <property type="entry name" value="R1_ABCA1"/>
    <property type="match status" value="1"/>
</dbReference>
<dbReference type="InterPro" id="IPR013525">
    <property type="entry name" value="ABC2_TM"/>
</dbReference>
<name>A0AAR2IK48_PYGNA</name>
<evidence type="ECO:0000256" key="3">
    <source>
        <dbReference type="ARBA" id="ARBA00022692"/>
    </source>
</evidence>
<dbReference type="InterPro" id="IPR003439">
    <property type="entry name" value="ABC_transporter-like_ATP-bd"/>
</dbReference>
<keyword evidence="8 10" id="KW-0472">Membrane</keyword>
<feature type="transmembrane region" description="Helical" evidence="10">
    <location>
        <begin position="2887"/>
        <end position="2910"/>
    </location>
</feature>
<evidence type="ECO:0000256" key="9">
    <source>
        <dbReference type="SAM" id="MobiDB-lite"/>
    </source>
</evidence>
<evidence type="ECO:0000256" key="7">
    <source>
        <dbReference type="ARBA" id="ARBA00022989"/>
    </source>
</evidence>
<dbReference type="SUPFAM" id="SSF52540">
    <property type="entry name" value="P-loop containing nucleoside triphosphate hydrolases"/>
    <property type="match status" value="2"/>
</dbReference>
<feature type="domain" description="ABC transporter" evidence="11">
    <location>
        <begin position="3157"/>
        <end position="3381"/>
    </location>
</feature>
<dbReference type="InterPro" id="IPR027417">
    <property type="entry name" value="P-loop_NTPase"/>
</dbReference>
<feature type="domain" description="ABC transporter" evidence="11">
    <location>
        <begin position="2304"/>
        <end position="2535"/>
    </location>
</feature>
<evidence type="ECO:0000256" key="2">
    <source>
        <dbReference type="ARBA" id="ARBA00022448"/>
    </source>
</evidence>
<feature type="transmembrane region" description="Helical" evidence="10">
    <location>
        <begin position="2018"/>
        <end position="2042"/>
    </location>
</feature>
<dbReference type="PANTHER" id="PTHR19229:SF29">
    <property type="entry name" value="GLUCOSYLCERAMIDE TRANSPORTER ABCA12"/>
    <property type="match status" value="1"/>
</dbReference>
<feature type="transmembrane region" description="Helical" evidence="10">
    <location>
        <begin position="2068"/>
        <end position="2090"/>
    </location>
</feature>
<evidence type="ECO:0000313" key="13">
    <source>
        <dbReference type="Proteomes" id="UP001501920"/>
    </source>
</evidence>
<feature type="transmembrane region" description="Helical" evidence="10">
    <location>
        <begin position="2134"/>
        <end position="2153"/>
    </location>
</feature>
<dbReference type="PANTHER" id="PTHR19229">
    <property type="entry name" value="ATP-BINDING CASSETTE TRANSPORTER SUBFAMILY A ABCA"/>
    <property type="match status" value="1"/>
</dbReference>
<dbReference type="GO" id="GO:0005524">
    <property type="term" value="F:ATP binding"/>
    <property type="evidence" value="ECO:0007669"/>
    <property type="project" value="UniProtKB-KW"/>
</dbReference>
<feature type="transmembrane region" description="Helical" evidence="10">
    <location>
        <begin position="2102"/>
        <end position="2122"/>
    </location>
</feature>
<dbReference type="GO" id="GO:0140359">
    <property type="term" value="F:ABC-type transporter activity"/>
    <property type="evidence" value="ECO:0007669"/>
    <property type="project" value="InterPro"/>
</dbReference>
<keyword evidence="6" id="KW-0067">ATP-binding</keyword>
<dbReference type="Pfam" id="PF00005">
    <property type="entry name" value="ABC_tran"/>
    <property type="match status" value="2"/>
</dbReference>
<keyword evidence="13" id="KW-1185">Reference proteome</keyword>
<evidence type="ECO:0000313" key="12">
    <source>
        <dbReference type="Ensembl" id="ENSPNAP00000040018.1"/>
    </source>
</evidence>
<dbReference type="CDD" id="cd03263">
    <property type="entry name" value="ABC_subfamily_A"/>
    <property type="match status" value="2"/>
</dbReference>
<dbReference type="GO" id="GO:0005319">
    <property type="term" value="F:lipid transporter activity"/>
    <property type="evidence" value="ECO:0007669"/>
    <property type="project" value="TreeGrafter"/>
</dbReference>
<keyword evidence="5" id="KW-0547">Nucleotide-binding</keyword>
<feature type="transmembrane region" description="Helical" evidence="10">
    <location>
        <begin position="3088"/>
        <end position="3110"/>
    </location>
</feature>
<comment type="subcellular location">
    <subcellularLocation>
        <location evidence="1">Membrane</location>
        <topology evidence="1">Multi-pass membrane protein</topology>
    </subcellularLocation>
</comment>
<feature type="region of interest" description="Disordered" evidence="9">
    <location>
        <begin position="3466"/>
        <end position="3486"/>
    </location>
</feature>
<dbReference type="Proteomes" id="UP001501920">
    <property type="component" value="Chromosome 6"/>
</dbReference>
<feature type="transmembrane region" description="Helical" evidence="10">
    <location>
        <begin position="2942"/>
        <end position="2961"/>
    </location>
</feature>
<dbReference type="SMART" id="SM00382">
    <property type="entry name" value="AAA"/>
    <property type="match status" value="1"/>
</dbReference>
<keyword evidence="4" id="KW-0677">Repeat</keyword>
<feature type="transmembrane region" description="Helical" evidence="10">
    <location>
        <begin position="24"/>
        <end position="42"/>
    </location>
</feature>
<dbReference type="PROSITE" id="PS00211">
    <property type="entry name" value="ABC_TRANSPORTER_1"/>
    <property type="match status" value="1"/>
</dbReference>
<feature type="transmembrane region" description="Helical" evidence="10">
    <location>
        <begin position="2968"/>
        <end position="2990"/>
    </location>
</feature>
<evidence type="ECO:0000256" key="1">
    <source>
        <dbReference type="ARBA" id="ARBA00004141"/>
    </source>
</evidence>
<reference evidence="12" key="2">
    <citation type="submission" date="2025-08" db="UniProtKB">
        <authorList>
            <consortium name="Ensembl"/>
        </authorList>
    </citation>
    <scope>IDENTIFICATION</scope>
</reference>
<evidence type="ECO:0000256" key="4">
    <source>
        <dbReference type="ARBA" id="ARBA00022737"/>
    </source>
</evidence>
<dbReference type="GO" id="GO:0016887">
    <property type="term" value="F:ATP hydrolysis activity"/>
    <property type="evidence" value="ECO:0007669"/>
    <property type="project" value="InterPro"/>
</dbReference>
<dbReference type="InterPro" id="IPR056264">
    <property type="entry name" value="R2_ABCA1-4-like"/>
</dbReference>
<evidence type="ECO:0000256" key="5">
    <source>
        <dbReference type="ARBA" id="ARBA00022741"/>
    </source>
</evidence>
<accession>A0AAR2IK48</accession>
<feature type="region of interest" description="Disordered" evidence="9">
    <location>
        <begin position="81"/>
        <end position="107"/>
    </location>
</feature>
<proteinExistence type="predicted"/>
<evidence type="ECO:0000259" key="11">
    <source>
        <dbReference type="PROSITE" id="PS50893"/>
    </source>
</evidence>
<feature type="compositionally biased region" description="Low complexity" evidence="9">
    <location>
        <begin position="237"/>
        <end position="249"/>
    </location>
</feature>
<evidence type="ECO:0000256" key="10">
    <source>
        <dbReference type="SAM" id="Phobius"/>
    </source>
</evidence>
<sequence>MAGFFQQLRLLLWKNSLSVIRQPAWSLSLLIWPLVIFIILAITRSQFPPANKDPCYVAPRNLPSAGFFPFLQTLMCNTDSSCSNKSYSDRTTRGYSTSRSHRHRRDTDTQRYGCPHLHFSILDSLHNLKSSFCGFSMSVLNLSRTDQMTTALLRFCRSNDSLMEVSFSTLNQVGICYTSLMLKDLTVLFSLFMDQLQEQNPVWDFLLGLVGAIQSAASADLAFVKNLLGAIPSTGASSGSRNQRSSDSQPQNLQEQMYTSPSKQGFSEAKVRMSLNSFDRMIGIYVYVQTLQKRIATVYIILQNSVKNLSFFTLPSRSIETFEVLGSHLQNSSQWSSMEPYFHMAYWILTFQPNVTAPPNCDDSGQALGNKLPEKLLFSLISVVDKLLFNVNYTDQFNSQLLITILSDILEGFGLGQLEVLWSDKSQNTNLNNVAVNILQLLKPESIQTLKNQSEFALLDAIFRVFGEVLPSEQRSQLDRFLNHTHALIADVAICSAHGQNCLSEVPKVFQTLSWFAEMISVGSNANITITPSLDNMTLSITGHILNLILPWNMSIDTVNKVLHFLQQVSASPNITINNIQQALQAFNLTIFDLEQFSELPGASYLPMILSNLMDTINISQCLNSQFHNITSPPSSSEGQCALRFVEGVFRLVQKIPIFQGSETILSASLHMVYEQVMKLWQISNPQSNPLIVTEDVLTITLQNIRQNLQNLSLENDTLTLITKDLSLLEKLLNVALHEQYPYNTINTTLMSQPLYAQKVYGEIALWYLHKLENATDDDTFRILLYQFLRMTEMQILINAAQSNFSILVSSEIQHLMGQVHLPLEEAGLNRINKAVMTLLQAQLQLIKMNLEIQQAFYDSMGFHMNISIPANIEVEIMRYLNLTQSWITNPQLTLAFAKILQWNSSYIDITEPGMDLEQLIQAMAPLLSPEEQAYLGVIEEVTQALNHALQLGNTEGALQSTNFTEAIMDSIRVLLRNSFNGSIPLPESAIDDITAVLHISLQLLLNNDTSYAQSQGFIVQAALRAKDFIIILVPESAEVLGPMINSIISYINIISKPSGSDTWNVRFNLYLIIKCVFVFFSVLNLMDGLQVSLPPNSTAKPYISVIKEIIHFILNYKQGISFLFQMVLEKSELEAPLRTLSWRPYVLAVQKTMDYVLQDSYLNKNAIASPQIVMQAIEIVLTAMNISSKSINAFLNSDIFTKPNGFSTDMLIKDLIWKIIDMKLLGDLPVVYDLLNQLTYVEDTSRILEQVIELVNWYSTAEDTGVNLAMQILPKLYEMVKAVLPAASQLTSPLPSYSDLFIDLAGNALYFLRQIASTSNLFAPMDNYLNPFQMQLAPGQNLRDLISQSRNSRRVASNVKREPVDDFLDLLEIDYRTLAHVLSVPLSHEEILETMHVFFANPDLAVILKGLSGNSSQDATINKALNVTHSFYSPSLPLVLTNIADSLPDNLHLGPFNKTILRSLKICINSLDMFLAMLMLQVCSLEKMDSVQQFSQALSLEPGLLCHMALPAIRALRDIANDLVNQSASDYEQLFKTLVGDPTTYNINGLFLRLFCLSLLQLLAWLANLRYCTDPSSLDLDLTGKQIFTALCSLSSQQWYTMAVLLARHINMENAIYRMLLSSEIQGMMGILMQMLKFFTDIMNKLAPALNRLQGYLTSFGDLNLMANSEFRNLVRAKRSAISSKATFVTISRAMCKNGMLALFGISTLPNLAESDPSFGDQKRVEELMTKFKIPRDATPFCTNFYLDMVSTTGGAVAWAFLKPMLLGRVLYSPDTPLTRAIIKKANSTLQQFGDLRVYSEEWLQSSSYLMQSAQVLNKTLLMLQNSLRNPFVQNFIKKQTDIDVTQMQETLQNFSNMTQMLQQNRLIMQQISTLSSLMMNLSSCVNFNRYKGYNSTEELDKQAEKLSQNRELYASVIFKLPKDNVSSSSSGLPPKVDYTIRMHIDNSMRTDRSRNPFWVKSSYISPLKTQRYTRGFAYLQEGIERAIIALQAGKEVQEPAVQVQAFPYPCFYKDEYLNSITFAFPLVLMLAWVLFIANFVKKLVHERELRLHEYMKMMGVNPISHFFAWFIESALFLIMTIIILTFILKYGKVLPNSDAFVVFLYLCDYGLSILAISFLVSSFFDKTNIAGLSGSLIYVICFFPFIVVMSMEETMSFSCKTALSLFSPTCFSYASQYISRYEKQEEGIQWSNMYISPVAGDTASFGWLCWLLLIDSVIYFLLGAYIRMVFPGKYGIPAPWYFPVLPSFWADLVCCCNRAPRKVGRGLLFSNMVQDIQRKGKDKGKGTQTQEDEEFPELPVGVSLHGLTKTYGRRKAIENLNLSFYEGHVTSLLGHNGAGKTTTMSLLTGLFAPSSGSIEVYGKDMQTFIDDVRKEMGVCMQYDVLFDHLTAKEHLLLYGQIKAPHWTKQELRQQVHRILEETGMYSHRHKRVGMLSGGMKRKLSISIAFIGGSRLVVLDEPTTGVDPCSRRSIWEIILQHKQERTVILSTHHLDEAEVLSDRIAFLERGGLKCCGSPFYLKDKLAKGYNLTLTKKVQALDSEEKFDSEEVKAFIHSHMPEAQQKEGEMGDMVYSLPAYSSQNASAYRSLLTGLDRNLNALQLGCYGISDTTLEEVFLQLTQDDLEPVEDRPCTVSESVQEMAASRDSNSTVSGFRLVAQQVMAMIVKRFHHSRRDWKGLISQVLLPVLFVIAAMGLGSIKSDLQYFPEMELSPALYDTGKQYAFFSNNNPNSTYLVNTMMSYPGIDHFCMVTVMETCQKPGFEPPHKTNPSSQIVYNLSNVNTENYLLTTANDFIRNRYGGWSFGNSLPIDLQMDILEVPKNKTLTKVWYNPEGHHTLPAYLNSLNNFILRSNIPADQRQQYAISLSSHPYPGQVEDEDAMVRGLVNVLVALCVLTGYSIMTASFVIYEVQEHHTGSKRLQHISGISEPFYWVVNFSYDMALYMVPVVLSVIMIAAFQLPAFTDRLNLGAVTLLLVLFGFASFPWMYLVSSLFKDAEMAFISYVCINLFISVNTIISTAILYFLQQLNQNDENIQAVYQTLNYVFLIFPQFSFGNGLMELARVDIEVQILSVFGVDAYKNPFDMDVLGWMFLSLFLQGFFCFTLRLLLNKWLLRKVRRLFCRRMSVHQTRSWDEDEDVLAERQRVDSGAASSDLLQVSQLTKVYQHLNRKVAAVKKLSFGIPVGECFGLLGVNGAGKTTTFKMLTGDVSPTYGSAQVLDWDGRMVDMIDCRTEGINIGYCPQVDALDDLLTGEEHLYFYARIRGIAKREIDGVVNYLLKKLELSYHRQITSECYSCGTRRKLSTALALIGQPQLLLLVRLTTSYMPLNNTFAAFASFSMEECEALCSRLAIMVQGQFRCLGSLQHIKNRFGSGFTVKMYLTAASCDADPITMFMEQHFPSTYLKDHHSSMLEYHVPVAPGGVADIFDQLESNKAALKIKHFSVSQTTLDEVFINFATGNVGTESQEVSEASDSDSLDTFSTVDT</sequence>
<protein>
    <recommendedName>
        <fullName evidence="11">ABC transporter domain-containing protein</fullName>
    </recommendedName>
</protein>
<evidence type="ECO:0000256" key="6">
    <source>
        <dbReference type="ARBA" id="ARBA00022840"/>
    </source>
</evidence>
<evidence type="ECO:0000256" key="8">
    <source>
        <dbReference type="ARBA" id="ARBA00023136"/>
    </source>
</evidence>
<dbReference type="InterPro" id="IPR017871">
    <property type="entry name" value="ABC_transporter-like_CS"/>
</dbReference>
<feature type="compositionally biased region" description="Polar residues" evidence="9">
    <location>
        <begin position="250"/>
        <end position="264"/>
    </location>
</feature>
<dbReference type="Pfam" id="PF12698">
    <property type="entry name" value="ABC2_membrane_3"/>
    <property type="match status" value="2"/>
</dbReference>
<dbReference type="GeneTree" id="ENSGT00940000157295"/>
<dbReference type="GO" id="GO:0016020">
    <property type="term" value="C:membrane"/>
    <property type="evidence" value="ECO:0007669"/>
    <property type="project" value="UniProtKB-SubCell"/>
</dbReference>
<dbReference type="PROSITE" id="PS50893">
    <property type="entry name" value="ABC_TRANSPORTER_2"/>
    <property type="match status" value="2"/>
</dbReference>